<dbReference type="EMBL" id="AMGV01000027">
    <property type="protein sequence ID" value="KEF51164.1"/>
    <property type="molecule type" value="Genomic_DNA"/>
</dbReference>
<evidence type="ECO:0000313" key="2">
    <source>
        <dbReference type="Proteomes" id="UP000027920"/>
    </source>
</evidence>
<evidence type="ECO:0000313" key="1">
    <source>
        <dbReference type="EMBL" id="KEF51164.1"/>
    </source>
</evidence>
<gene>
    <name evidence="1" type="ORF">A1O9_12778</name>
</gene>
<proteinExistence type="predicted"/>
<sequence length="131" mass="15412">MAEFHHSRQEKQKLLTDLWDEWETIQMDIIALAAEVCGSRAISLSQEQKDNMREGQQQEFDIALVNGQQYHNETRDDLTGLHRDLQGLEEVLVETTTKTKRAVAEMQQQYKFQRTKLFKDLHRHMELLASL</sequence>
<keyword evidence="2" id="KW-1185">Reference proteome</keyword>
<organism evidence="1 2">
    <name type="scientific">Exophiala aquamarina CBS 119918</name>
    <dbReference type="NCBI Taxonomy" id="1182545"/>
    <lineage>
        <taxon>Eukaryota</taxon>
        <taxon>Fungi</taxon>
        <taxon>Dikarya</taxon>
        <taxon>Ascomycota</taxon>
        <taxon>Pezizomycotina</taxon>
        <taxon>Eurotiomycetes</taxon>
        <taxon>Chaetothyriomycetidae</taxon>
        <taxon>Chaetothyriales</taxon>
        <taxon>Herpotrichiellaceae</taxon>
        <taxon>Exophiala</taxon>
    </lineage>
</organism>
<dbReference type="GeneID" id="25287672"/>
<protein>
    <submittedName>
        <fullName evidence="1">Uncharacterized protein</fullName>
    </submittedName>
</protein>
<reference evidence="1 2" key="1">
    <citation type="submission" date="2013-03" db="EMBL/GenBank/DDBJ databases">
        <title>The Genome Sequence of Exophiala aquamarina CBS 119918.</title>
        <authorList>
            <consortium name="The Broad Institute Genomics Platform"/>
            <person name="Cuomo C."/>
            <person name="de Hoog S."/>
            <person name="Gorbushina A."/>
            <person name="Walker B."/>
            <person name="Young S.K."/>
            <person name="Zeng Q."/>
            <person name="Gargeya S."/>
            <person name="Fitzgerald M."/>
            <person name="Haas B."/>
            <person name="Abouelleil A."/>
            <person name="Allen A.W."/>
            <person name="Alvarado L."/>
            <person name="Arachchi H.M."/>
            <person name="Berlin A.M."/>
            <person name="Chapman S.B."/>
            <person name="Gainer-Dewar J."/>
            <person name="Goldberg J."/>
            <person name="Griggs A."/>
            <person name="Gujja S."/>
            <person name="Hansen M."/>
            <person name="Howarth C."/>
            <person name="Imamovic A."/>
            <person name="Ireland A."/>
            <person name="Larimer J."/>
            <person name="McCowan C."/>
            <person name="Murphy C."/>
            <person name="Pearson M."/>
            <person name="Poon T.W."/>
            <person name="Priest M."/>
            <person name="Roberts A."/>
            <person name="Saif S."/>
            <person name="Shea T."/>
            <person name="Sisk P."/>
            <person name="Sykes S."/>
            <person name="Wortman J."/>
            <person name="Nusbaum C."/>
            <person name="Birren B."/>
        </authorList>
    </citation>
    <scope>NUCLEOTIDE SEQUENCE [LARGE SCALE GENOMIC DNA]</scope>
    <source>
        <strain evidence="1 2">CBS 119918</strain>
    </source>
</reference>
<dbReference type="AlphaFoldDB" id="A0A072NTF5"/>
<dbReference type="VEuPathDB" id="FungiDB:A1O9_12778"/>
<dbReference type="OrthoDB" id="4156944at2759"/>
<dbReference type="Proteomes" id="UP000027920">
    <property type="component" value="Unassembled WGS sequence"/>
</dbReference>
<dbReference type="HOGENOM" id="CLU_1927595_0_0_1"/>
<name>A0A072NTF5_9EURO</name>
<accession>A0A072NTF5</accession>
<dbReference type="RefSeq" id="XP_013253754.1">
    <property type="nucleotide sequence ID" value="XM_013398300.1"/>
</dbReference>
<comment type="caution">
    <text evidence="1">The sequence shown here is derived from an EMBL/GenBank/DDBJ whole genome shotgun (WGS) entry which is preliminary data.</text>
</comment>